<gene>
    <name evidence="3" type="ORF">I6H88_21515</name>
</gene>
<keyword evidence="3" id="KW-0378">Hydrolase</keyword>
<feature type="domain" description="GTP cyclohydrolase I" evidence="2">
    <location>
        <begin position="2"/>
        <end position="39"/>
    </location>
</feature>
<comment type="similarity">
    <text evidence="1">Belongs to the GTP cyclohydrolase I family.</text>
</comment>
<dbReference type="GO" id="GO:0003934">
    <property type="term" value="F:GTP cyclohydrolase I activity"/>
    <property type="evidence" value="ECO:0007669"/>
    <property type="project" value="InterPro"/>
</dbReference>
<protein>
    <submittedName>
        <fullName evidence="3">GTP cyclohydrolase I</fullName>
    </submittedName>
</protein>
<sequence length="56" mass="6513">MNRSVQCYAKRPQVQERLTIQISEALKEILHHDDVAVVIIFGDLIPHVFHQIHVIL</sequence>
<reference evidence="3 4" key="1">
    <citation type="submission" date="2020-12" db="EMBL/GenBank/DDBJ databases">
        <title>FDA dAtabase for Regulatory Grade micrObial Sequences (FDA-ARGOS): Supporting development and validation of Infectious Disease Dx tests.</title>
        <authorList>
            <person name="Kerrigan L."/>
            <person name="Long C."/>
            <person name="Tallon L."/>
            <person name="Sadzewicz L."/>
            <person name="Zhao X."/>
            <person name="Boylan J."/>
            <person name="Ott S."/>
            <person name="Bowen H."/>
            <person name="Vavikolanu K."/>
            <person name="Mehta A."/>
            <person name="Aluvathingal J."/>
            <person name="Nadendla S."/>
            <person name="Yan Y."/>
            <person name="Sichtig H."/>
        </authorList>
    </citation>
    <scope>NUCLEOTIDE SEQUENCE [LARGE SCALE GENOMIC DNA]</scope>
    <source>
        <strain evidence="3 4">FDAARGOS_1031</strain>
    </source>
</reference>
<dbReference type="Gene3D" id="3.30.1130.10">
    <property type="match status" value="1"/>
</dbReference>
<evidence type="ECO:0000313" key="3">
    <source>
        <dbReference type="EMBL" id="QQN61194.1"/>
    </source>
</evidence>
<evidence type="ECO:0000259" key="2">
    <source>
        <dbReference type="Pfam" id="PF01227"/>
    </source>
</evidence>
<dbReference type="AlphaFoldDB" id="A0A7T8A0D9"/>
<name>A0A7T8A0D9_9FLAO</name>
<dbReference type="InterPro" id="IPR018234">
    <property type="entry name" value="GTP_CycHdrlase_I_CS"/>
</dbReference>
<dbReference type="PROSITE" id="PS00860">
    <property type="entry name" value="GTP_CYCLOHYDROL_1_2"/>
    <property type="match status" value="1"/>
</dbReference>
<dbReference type="EMBL" id="CP067018">
    <property type="protein sequence ID" value="QQN61194.1"/>
    <property type="molecule type" value="Genomic_DNA"/>
</dbReference>
<dbReference type="SUPFAM" id="SSF55620">
    <property type="entry name" value="Tetrahydrobiopterin biosynthesis enzymes-like"/>
    <property type="match status" value="1"/>
</dbReference>
<dbReference type="Pfam" id="PF01227">
    <property type="entry name" value="GTP_cyclohydroI"/>
    <property type="match status" value="1"/>
</dbReference>
<evidence type="ECO:0000256" key="1">
    <source>
        <dbReference type="ARBA" id="ARBA00008085"/>
    </source>
</evidence>
<dbReference type="InterPro" id="IPR020602">
    <property type="entry name" value="GTP_CycHdrlase_I_dom"/>
</dbReference>
<keyword evidence="4" id="KW-1185">Reference proteome</keyword>
<dbReference type="UniPathway" id="UPA00848">
    <property type="reaction ID" value="UER00151"/>
</dbReference>
<evidence type="ECO:0000313" key="4">
    <source>
        <dbReference type="Proteomes" id="UP000595426"/>
    </source>
</evidence>
<proteinExistence type="inferred from homology"/>
<organism evidence="3 4">
    <name type="scientific">Elizabethkingia bruuniana</name>
    <dbReference type="NCBI Taxonomy" id="1756149"/>
    <lineage>
        <taxon>Bacteria</taxon>
        <taxon>Pseudomonadati</taxon>
        <taxon>Bacteroidota</taxon>
        <taxon>Flavobacteriia</taxon>
        <taxon>Flavobacteriales</taxon>
        <taxon>Weeksellaceae</taxon>
        <taxon>Elizabethkingia</taxon>
    </lineage>
</organism>
<dbReference type="Proteomes" id="UP000595426">
    <property type="component" value="Chromosome"/>
</dbReference>
<dbReference type="InterPro" id="IPR043133">
    <property type="entry name" value="GTP-CH-I_C/QueF"/>
</dbReference>
<dbReference type="GO" id="GO:0046654">
    <property type="term" value="P:tetrahydrofolate biosynthetic process"/>
    <property type="evidence" value="ECO:0007669"/>
    <property type="project" value="InterPro"/>
</dbReference>
<accession>A0A7T8A0D9</accession>